<feature type="region of interest" description="Disordered" evidence="1">
    <location>
        <begin position="175"/>
        <end position="198"/>
    </location>
</feature>
<keyword evidence="3" id="KW-1185">Reference proteome</keyword>
<accession>A0A388LM29</accession>
<feature type="region of interest" description="Disordered" evidence="1">
    <location>
        <begin position="478"/>
        <end position="499"/>
    </location>
</feature>
<sequence length="499" mass="52741">MWELLKSGRHVVALEGNSELLQFMMNFVKSEVNSGANRCKFVVKKDKRKRIWGASTDMWFKLSGRKRNKIYKFLFLETRPKKENDAEYVRRKDYLLVLLNNYHGASRRNTKAFLDTLESLYFVESDQGLKHDSYAALISTDDEAETGIELDANSKEEESHNESIDLCYDPVPVERAPGSSSVGPSSTQTPHVLPVPKVTPGKTPMKWFGRQRTLTGAPTTLLSGCVVRPIILIGRITTFTSKCPLRLGHWGFGGAPPGGGGDGSDDEGSGKDVPPNGEGGPHDEAMTMEGGGGVKGVTVARHPLAGCSPDHTIKPTDIPTLSYLASVTGSARERLAALIAIGSCSGAGIPITGGKSKSAGIQTRQIEVPRRESVVQSVLGAGVSSLDVASNCVGIRTSPGGSLSTHSGIVRDRTASTEGEGRPAGLKQECASGAHTDLETSKSAGIQTSSEGGPRAGIIVAVIGATRVEAGGWSAEFGKGSGEGAELHGRDEGYVTPAA</sequence>
<organism evidence="2 3">
    <name type="scientific">Chara braunii</name>
    <name type="common">Braun's stonewort</name>
    <dbReference type="NCBI Taxonomy" id="69332"/>
    <lineage>
        <taxon>Eukaryota</taxon>
        <taxon>Viridiplantae</taxon>
        <taxon>Streptophyta</taxon>
        <taxon>Charophyceae</taxon>
        <taxon>Charales</taxon>
        <taxon>Characeae</taxon>
        <taxon>Chara</taxon>
    </lineage>
</organism>
<dbReference type="EMBL" id="BFEA01000437">
    <property type="protein sequence ID" value="GBG83379.1"/>
    <property type="molecule type" value="Genomic_DNA"/>
</dbReference>
<evidence type="ECO:0000256" key="1">
    <source>
        <dbReference type="SAM" id="MobiDB-lite"/>
    </source>
</evidence>
<dbReference type="AlphaFoldDB" id="A0A388LM29"/>
<name>A0A388LM29_CHABU</name>
<comment type="caution">
    <text evidence="2">The sequence shown here is derived from an EMBL/GenBank/DDBJ whole genome shotgun (WGS) entry which is preliminary data.</text>
</comment>
<feature type="compositionally biased region" description="Basic and acidic residues" evidence="1">
    <location>
        <begin position="409"/>
        <end position="421"/>
    </location>
</feature>
<gene>
    <name evidence="2" type="ORF">CBR_g37093</name>
</gene>
<feature type="region of interest" description="Disordered" evidence="1">
    <location>
        <begin position="254"/>
        <end position="295"/>
    </location>
</feature>
<protein>
    <submittedName>
        <fullName evidence="2">Uncharacterized protein</fullName>
    </submittedName>
</protein>
<evidence type="ECO:0000313" key="2">
    <source>
        <dbReference type="EMBL" id="GBG83379.1"/>
    </source>
</evidence>
<proteinExistence type="predicted"/>
<dbReference type="Proteomes" id="UP000265515">
    <property type="component" value="Unassembled WGS sequence"/>
</dbReference>
<feature type="compositionally biased region" description="Polar residues" evidence="1">
    <location>
        <begin position="178"/>
        <end position="190"/>
    </location>
</feature>
<evidence type="ECO:0000313" key="3">
    <source>
        <dbReference type="Proteomes" id="UP000265515"/>
    </source>
</evidence>
<feature type="region of interest" description="Disordered" evidence="1">
    <location>
        <begin position="403"/>
        <end position="426"/>
    </location>
</feature>
<dbReference type="Gramene" id="GBG83379">
    <property type="protein sequence ID" value="GBG83379"/>
    <property type="gene ID" value="CBR_g37093"/>
</dbReference>
<reference evidence="2 3" key="1">
    <citation type="journal article" date="2018" name="Cell">
        <title>The Chara Genome: Secondary Complexity and Implications for Plant Terrestrialization.</title>
        <authorList>
            <person name="Nishiyama T."/>
            <person name="Sakayama H."/>
            <person name="Vries J.D."/>
            <person name="Buschmann H."/>
            <person name="Saint-Marcoux D."/>
            <person name="Ullrich K.K."/>
            <person name="Haas F.B."/>
            <person name="Vanderstraeten L."/>
            <person name="Becker D."/>
            <person name="Lang D."/>
            <person name="Vosolsobe S."/>
            <person name="Rombauts S."/>
            <person name="Wilhelmsson P.K.I."/>
            <person name="Janitza P."/>
            <person name="Kern R."/>
            <person name="Heyl A."/>
            <person name="Rumpler F."/>
            <person name="Villalobos L.I.A.C."/>
            <person name="Clay J.M."/>
            <person name="Skokan R."/>
            <person name="Toyoda A."/>
            <person name="Suzuki Y."/>
            <person name="Kagoshima H."/>
            <person name="Schijlen E."/>
            <person name="Tajeshwar N."/>
            <person name="Catarino B."/>
            <person name="Hetherington A.J."/>
            <person name="Saltykova A."/>
            <person name="Bonnot C."/>
            <person name="Breuninger H."/>
            <person name="Symeonidi A."/>
            <person name="Radhakrishnan G.V."/>
            <person name="Van Nieuwerburgh F."/>
            <person name="Deforce D."/>
            <person name="Chang C."/>
            <person name="Karol K.G."/>
            <person name="Hedrich R."/>
            <person name="Ulvskov P."/>
            <person name="Glockner G."/>
            <person name="Delwiche C.F."/>
            <person name="Petrasek J."/>
            <person name="Van de Peer Y."/>
            <person name="Friml J."/>
            <person name="Beilby M."/>
            <person name="Dolan L."/>
            <person name="Kohara Y."/>
            <person name="Sugano S."/>
            <person name="Fujiyama A."/>
            <person name="Delaux P.-M."/>
            <person name="Quint M."/>
            <person name="TheiBen G."/>
            <person name="Hagemann M."/>
            <person name="Harholt J."/>
            <person name="Dunand C."/>
            <person name="Zachgo S."/>
            <person name="Langdale J."/>
            <person name="Maumus F."/>
            <person name="Straeten D.V.D."/>
            <person name="Gould S.B."/>
            <person name="Rensing S.A."/>
        </authorList>
    </citation>
    <scope>NUCLEOTIDE SEQUENCE [LARGE SCALE GENOMIC DNA]</scope>
    <source>
        <strain evidence="2 3">S276</strain>
    </source>
</reference>